<dbReference type="SUPFAM" id="SSF48452">
    <property type="entry name" value="TPR-like"/>
    <property type="match status" value="1"/>
</dbReference>
<protein>
    <submittedName>
        <fullName evidence="1">Uncharacterized protein</fullName>
    </submittedName>
</protein>
<evidence type="ECO:0000313" key="2">
    <source>
        <dbReference type="Proteomes" id="UP000007264"/>
    </source>
</evidence>
<comment type="caution">
    <text evidence="1">The sequence shown here is derived from an EMBL/GenBank/DDBJ whole genome shotgun (WGS) entry which is preliminary data.</text>
</comment>
<dbReference type="AlphaFoldDB" id="I0YX74"/>
<dbReference type="GeneID" id="17040981"/>
<dbReference type="Gene3D" id="1.25.40.10">
    <property type="entry name" value="Tetratricopeptide repeat domain"/>
    <property type="match status" value="1"/>
</dbReference>
<reference evidence="1 2" key="1">
    <citation type="journal article" date="2012" name="Genome Biol.">
        <title>The genome of the polar eukaryotic microalga coccomyxa subellipsoidea reveals traits of cold adaptation.</title>
        <authorList>
            <person name="Blanc G."/>
            <person name="Agarkova I."/>
            <person name="Grimwood J."/>
            <person name="Kuo A."/>
            <person name="Brueggeman A."/>
            <person name="Dunigan D."/>
            <person name="Gurnon J."/>
            <person name="Ladunga I."/>
            <person name="Lindquist E."/>
            <person name="Lucas S."/>
            <person name="Pangilinan J."/>
            <person name="Proschold T."/>
            <person name="Salamov A."/>
            <person name="Schmutz J."/>
            <person name="Weeks D."/>
            <person name="Yamada T."/>
            <person name="Claverie J.M."/>
            <person name="Grigoriev I."/>
            <person name="Van Etten J."/>
            <person name="Lomsadze A."/>
            <person name="Borodovsky M."/>
        </authorList>
    </citation>
    <scope>NUCLEOTIDE SEQUENCE [LARGE SCALE GENOMIC DNA]</scope>
    <source>
        <strain evidence="1 2">C-169</strain>
    </source>
</reference>
<dbReference type="RefSeq" id="XP_005647537.1">
    <property type="nucleotide sequence ID" value="XM_005647480.1"/>
</dbReference>
<gene>
    <name evidence="1" type="ORF">COCSUDRAFT_63382</name>
</gene>
<organism evidence="1 2">
    <name type="scientific">Coccomyxa subellipsoidea (strain C-169)</name>
    <name type="common">Green microalga</name>
    <dbReference type="NCBI Taxonomy" id="574566"/>
    <lineage>
        <taxon>Eukaryota</taxon>
        <taxon>Viridiplantae</taxon>
        <taxon>Chlorophyta</taxon>
        <taxon>core chlorophytes</taxon>
        <taxon>Trebouxiophyceae</taxon>
        <taxon>Trebouxiophyceae incertae sedis</taxon>
        <taxon>Coccomyxaceae</taxon>
        <taxon>Coccomyxa</taxon>
        <taxon>Coccomyxa subellipsoidea</taxon>
    </lineage>
</organism>
<dbReference type="KEGG" id="csl:COCSUDRAFT_63382"/>
<dbReference type="Proteomes" id="UP000007264">
    <property type="component" value="Unassembled WGS sequence"/>
</dbReference>
<proteinExistence type="predicted"/>
<evidence type="ECO:0000313" key="1">
    <source>
        <dbReference type="EMBL" id="EIE22993.1"/>
    </source>
</evidence>
<dbReference type="EMBL" id="AGSI01000008">
    <property type="protein sequence ID" value="EIE22993.1"/>
    <property type="molecule type" value="Genomic_DNA"/>
</dbReference>
<accession>I0YX74</accession>
<name>I0YX74_COCSC</name>
<sequence>MSMLWRPTGRHAHADFIMAEVTREMRQPKPQEEAVVSLLQSALNLSSAPDKIGQALYRLMAAHMRFKGPSSAAGGLGDMYNFPSLLNPFKNDMPNWQREKVSEGFRLAGDKILQDGAWEQAKLMYSLSLDMNLCNFNALCNRAHINLELKFYKEAAADATAVISARGGGNKAMLDDARRRRSEAYLWLGKTLNACADLNSVRNKSHEDVVRLGLLVATQALDGWKGA</sequence>
<dbReference type="InterPro" id="IPR011990">
    <property type="entry name" value="TPR-like_helical_dom_sf"/>
</dbReference>
<keyword evidence="2" id="KW-1185">Reference proteome</keyword>